<feature type="domain" description="Glycosyltransferase RgtA/B/C/D-like" evidence="9">
    <location>
        <begin position="66"/>
        <end position="224"/>
    </location>
</feature>
<feature type="transmembrane region" description="Helical" evidence="8">
    <location>
        <begin position="337"/>
        <end position="357"/>
    </location>
</feature>
<evidence type="ECO:0000256" key="3">
    <source>
        <dbReference type="ARBA" id="ARBA00022676"/>
    </source>
</evidence>
<dbReference type="RefSeq" id="WP_344678331.1">
    <property type="nucleotide sequence ID" value="NZ_BAAAUX010000005.1"/>
</dbReference>
<dbReference type="EMBL" id="BAAAUX010000005">
    <property type="protein sequence ID" value="GAA2779445.1"/>
    <property type="molecule type" value="Genomic_DNA"/>
</dbReference>
<protein>
    <submittedName>
        <fullName evidence="10">Glycosyltransferase family 39 protein</fullName>
    </submittedName>
</protein>
<name>A0ABN3V5T1_9PSEU</name>
<keyword evidence="2" id="KW-1003">Cell membrane</keyword>
<gene>
    <name evidence="10" type="ORF">GCM10010470_11400</name>
</gene>
<evidence type="ECO:0000256" key="8">
    <source>
        <dbReference type="SAM" id="Phobius"/>
    </source>
</evidence>
<accession>A0ABN3V5T1</accession>
<comment type="caution">
    <text evidence="10">The sequence shown here is derived from an EMBL/GenBank/DDBJ whole genome shotgun (WGS) entry which is preliminary data.</text>
</comment>
<evidence type="ECO:0000313" key="11">
    <source>
        <dbReference type="Proteomes" id="UP001500979"/>
    </source>
</evidence>
<evidence type="ECO:0000259" key="9">
    <source>
        <dbReference type="Pfam" id="PF13231"/>
    </source>
</evidence>
<feature type="transmembrane region" description="Helical" evidence="8">
    <location>
        <begin position="21"/>
        <end position="40"/>
    </location>
</feature>
<dbReference type="Proteomes" id="UP001500979">
    <property type="component" value="Unassembled WGS sequence"/>
</dbReference>
<sequence length="512" mass="55631">MTTAVTAAPEQQQRRDLPEPFAKLPVLLVAGLCGAILLAFSGRYGYFGDELYFVSAGHRLDWGYADQPPAVPLLALLMDTIAPDSLVALRIPSILAIAAGAVFAALIARELGGDRRAQTMTAGAHSLAFLTIGTTLATPVFDVFCWTVLSWVLVRWVRTRADGLLVWAGVVTAAGVQVKFQIVVLVLMLLIAALVFGPRDLLKRPMLWLGALIAIATTVPTLLWQAANGWPQLEMSEAVAAEVAYMGPALNFGLMIAGLGIGVGIVLGCYGWWRLLAAPDMRAYRFLGWAAIGVVVFFVAMSGRSYYASGVFPVLWAAGAVGFQRRRELKRANGKRTWSWVVWPAFALSALASLNGLPLKPLESFAGKPFSITEFLYLGQIGWPQMVDSVAEVYRTLPPEQQRSAAIVSYDYWMASAVDNYGPERGLPGSYSGGRGFHFFGAPPEEATTIVYLGPPTPALERHFSDLRRVGAVDNGMNIQTMNQGMPIFVATGRDAPWEQIWPEFLMINMIG</sequence>
<evidence type="ECO:0000256" key="5">
    <source>
        <dbReference type="ARBA" id="ARBA00022692"/>
    </source>
</evidence>
<feature type="transmembrane region" description="Helical" evidence="8">
    <location>
        <begin position="252"/>
        <end position="271"/>
    </location>
</feature>
<comment type="subcellular location">
    <subcellularLocation>
        <location evidence="1">Cell membrane</location>
        <topology evidence="1">Multi-pass membrane protein</topology>
    </subcellularLocation>
</comment>
<feature type="transmembrane region" description="Helical" evidence="8">
    <location>
        <begin position="165"/>
        <end position="195"/>
    </location>
</feature>
<dbReference type="PANTHER" id="PTHR33908:SF11">
    <property type="entry name" value="MEMBRANE PROTEIN"/>
    <property type="match status" value="1"/>
</dbReference>
<evidence type="ECO:0000256" key="6">
    <source>
        <dbReference type="ARBA" id="ARBA00022989"/>
    </source>
</evidence>
<keyword evidence="11" id="KW-1185">Reference proteome</keyword>
<keyword evidence="4" id="KW-0808">Transferase</keyword>
<organism evidence="10 11">
    <name type="scientific">Saccharopolyspora taberi</name>
    <dbReference type="NCBI Taxonomy" id="60895"/>
    <lineage>
        <taxon>Bacteria</taxon>
        <taxon>Bacillati</taxon>
        <taxon>Actinomycetota</taxon>
        <taxon>Actinomycetes</taxon>
        <taxon>Pseudonocardiales</taxon>
        <taxon>Pseudonocardiaceae</taxon>
        <taxon>Saccharopolyspora</taxon>
    </lineage>
</organism>
<proteinExistence type="predicted"/>
<evidence type="ECO:0000256" key="2">
    <source>
        <dbReference type="ARBA" id="ARBA00022475"/>
    </source>
</evidence>
<keyword evidence="6 8" id="KW-1133">Transmembrane helix</keyword>
<feature type="transmembrane region" description="Helical" evidence="8">
    <location>
        <begin position="87"/>
        <end position="107"/>
    </location>
</feature>
<feature type="transmembrane region" description="Helical" evidence="8">
    <location>
        <begin position="283"/>
        <end position="300"/>
    </location>
</feature>
<feature type="transmembrane region" description="Helical" evidence="8">
    <location>
        <begin position="207"/>
        <end position="227"/>
    </location>
</feature>
<keyword evidence="3" id="KW-0328">Glycosyltransferase</keyword>
<keyword evidence="7 8" id="KW-0472">Membrane</keyword>
<evidence type="ECO:0000256" key="7">
    <source>
        <dbReference type="ARBA" id="ARBA00023136"/>
    </source>
</evidence>
<dbReference type="PANTHER" id="PTHR33908">
    <property type="entry name" value="MANNOSYLTRANSFERASE YKCB-RELATED"/>
    <property type="match status" value="1"/>
</dbReference>
<dbReference type="Pfam" id="PF13231">
    <property type="entry name" value="PMT_2"/>
    <property type="match status" value="1"/>
</dbReference>
<evidence type="ECO:0000256" key="4">
    <source>
        <dbReference type="ARBA" id="ARBA00022679"/>
    </source>
</evidence>
<dbReference type="InterPro" id="IPR050297">
    <property type="entry name" value="LipidA_mod_glycosyltrf_83"/>
</dbReference>
<reference evidence="10 11" key="1">
    <citation type="journal article" date="2019" name="Int. J. Syst. Evol. Microbiol.">
        <title>The Global Catalogue of Microorganisms (GCM) 10K type strain sequencing project: providing services to taxonomists for standard genome sequencing and annotation.</title>
        <authorList>
            <consortium name="The Broad Institute Genomics Platform"/>
            <consortium name="The Broad Institute Genome Sequencing Center for Infectious Disease"/>
            <person name="Wu L."/>
            <person name="Ma J."/>
        </authorList>
    </citation>
    <scope>NUCLEOTIDE SEQUENCE [LARGE SCALE GENOMIC DNA]</scope>
    <source>
        <strain evidence="10 11">JCM 9383</strain>
    </source>
</reference>
<feature type="transmembrane region" description="Helical" evidence="8">
    <location>
        <begin position="127"/>
        <end position="153"/>
    </location>
</feature>
<evidence type="ECO:0000313" key="10">
    <source>
        <dbReference type="EMBL" id="GAA2779445.1"/>
    </source>
</evidence>
<evidence type="ECO:0000256" key="1">
    <source>
        <dbReference type="ARBA" id="ARBA00004651"/>
    </source>
</evidence>
<dbReference type="InterPro" id="IPR038731">
    <property type="entry name" value="RgtA/B/C-like"/>
</dbReference>
<keyword evidence="5 8" id="KW-0812">Transmembrane</keyword>
<feature type="transmembrane region" description="Helical" evidence="8">
    <location>
        <begin position="306"/>
        <end position="325"/>
    </location>
</feature>